<dbReference type="InterPro" id="IPR010982">
    <property type="entry name" value="Lambda_DNA-bd_dom_sf"/>
</dbReference>
<sequence length="290" mass="30713">MSDNELGVLLRSRREALDPAVVGLPTGPRRRTPGLRRSEVAALAGVSVEYVIRLEQGRDRRPSPQVLAALADALRLTPAERTHLLILTKAADGAFRCRAAAGAARTVRAGARALLERLEPSPAVLLNRLGELLAYTPAFERLAGPTGLLDTPAAEEAAPPSLPRFVFTDPRARAVFPDWEHVADEQVAALKQGPFRADGAVAALADELTVTAGEPFARRVATLPGLPLAHGVLRLAHPAVGEVRLAYETLDLPADDDQRIVVHLPADAAAAAALDHLTGRRPGALRAVPA</sequence>
<dbReference type="PROSITE" id="PS50943">
    <property type="entry name" value="HTH_CROC1"/>
    <property type="match status" value="1"/>
</dbReference>
<dbReference type="PANTHER" id="PTHR35010">
    <property type="entry name" value="BLL4672 PROTEIN-RELATED"/>
    <property type="match status" value="1"/>
</dbReference>
<dbReference type="AlphaFoldDB" id="A0A9Q9IJC4"/>
<dbReference type="Proteomes" id="UP001058003">
    <property type="component" value="Chromosome"/>
</dbReference>
<evidence type="ECO:0000259" key="1">
    <source>
        <dbReference type="PROSITE" id="PS50943"/>
    </source>
</evidence>
<dbReference type="OrthoDB" id="4336585at2"/>
<evidence type="ECO:0000313" key="2">
    <source>
        <dbReference type="EMBL" id="UWZ57209.1"/>
    </source>
</evidence>
<dbReference type="PANTHER" id="PTHR35010:SF2">
    <property type="entry name" value="BLL4672 PROTEIN"/>
    <property type="match status" value="1"/>
</dbReference>
<dbReference type="CDD" id="cd00093">
    <property type="entry name" value="HTH_XRE"/>
    <property type="match status" value="1"/>
</dbReference>
<accession>A0A9Q9IJC4</accession>
<dbReference type="KEGG" id="daur:Daura_14185"/>
<dbReference type="InterPro" id="IPR041413">
    <property type="entry name" value="MLTR_LBD"/>
</dbReference>
<keyword evidence="3" id="KW-1185">Reference proteome</keyword>
<dbReference type="InterPro" id="IPR001387">
    <property type="entry name" value="Cro/C1-type_HTH"/>
</dbReference>
<dbReference type="GO" id="GO:0003677">
    <property type="term" value="F:DNA binding"/>
    <property type="evidence" value="ECO:0007669"/>
    <property type="project" value="InterPro"/>
</dbReference>
<gene>
    <name evidence="2" type="ORF">Daura_14185</name>
</gene>
<proteinExistence type="predicted"/>
<reference evidence="2" key="1">
    <citation type="submission" date="2021-04" db="EMBL/GenBank/DDBJ databases">
        <title>Dactylosporangium aurantiacum NRRL B-8018 full assembly.</title>
        <authorList>
            <person name="Hartkoorn R.C."/>
            <person name="Beaudoing E."/>
            <person name="Hot D."/>
        </authorList>
    </citation>
    <scope>NUCLEOTIDE SEQUENCE</scope>
    <source>
        <strain evidence="2">NRRL B-8018</strain>
    </source>
</reference>
<name>A0A9Q9IJC4_9ACTN</name>
<dbReference type="SUPFAM" id="SSF47413">
    <property type="entry name" value="lambda repressor-like DNA-binding domains"/>
    <property type="match status" value="1"/>
</dbReference>
<dbReference type="Pfam" id="PF17765">
    <property type="entry name" value="MLTR_LBD"/>
    <property type="match status" value="1"/>
</dbReference>
<dbReference type="RefSeq" id="WP_033362680.1">
    <property type="nucleotide sequence ID" value="NZ_CP073767.1"/>
</dbReference>
<dbReference type="Pfam" id="PF13560">
    <property type="entry name" value="HTH_31"/>
    <property type="match status" value="1"/>
</dbReference>
<dbReference type="Gene3D" id="3.30.450.180">
    <property type="match status" value="1"/>
</dbReference>
<evidence type="ECO:0000313" key="3">
    <source>
        <dbReference type="Proteomes" id="UP001058003"/>
    </source>
</evidence>
<dbReference type="SMART" id="SM00530">
    <property type="entry name" value="HTH_XRE"/>
    <property type="match status" value="1"/>
</dbReference>
<organism evidence="2 3">
    <name type="scientific">Dactylosporangium aurantiacum</name>
    <dbReference type="NCBI Taxonomy" id="35754"/>
    <lineage>
        <taxon>Bacteria</taxon>
        <taxon>Bacillati</taxon>
        <taxon>Actinomycetota</taxon>
        <taxon>Actinomycetes</taxon>
        <taxon>Micromonosporales</taxon>
        <taxon>Micromonosporaceae</taxon>
        <taxon>Dactylosporangium</taxon>
    </lineage>
</organism>
<dbReference type="Gene3D" id="1.10.260.40">
    <property type="entry name" value="lambda repressor-like DNA-binding domains"/>
    <property type="match status" value="1"/>
</dbReference>
<protein>
    <submittedName>
        <fullName evidence="2">Helix-turn-helix domain-containing protein</fullName>
    </submittedName>
</protein>
<feature type="domain" description="HTH cro/C1-type" evidence="1">
    <location>
        <begin position="34"/>
        <end position="81"/>
    </location>
</feature>
<dbReference type="EMBL" id="CP073767">
    <property type="protein sequence ID" value="UWZ57209.1"/>
    <property type="molecule type" value="Genomic_DNA"/>
</dbReference>